<proteinExistence type="predicted"/>
<protein>
    <recommendedName>
        <fullName evidence="4">WXG100 family type VII secretion target</fullName>
    </recommendedName>
</protein>
<evidence type="ECO:0008006" key="4">
    <source>
        <dbReference type="Google" id="ProtNLM"/>
    </source>
</evidence>
<sequence>MDAAADISQQINDLLRRMEDGVQRLTDAVNRVLSHVPEVFSWVVDRVQTLWNQFLEKMQEFWNWFTDKLSYVGNPFMLDGAAGGWREVGGVMMNQTREIDDSDLRVDDTWAGSGADQYRQSMPSQRDAMKSIDTDYASNIAAALVTMRNAIAIFWGAVGFAIIAAIAGVALATGEAISILGLPAVPPTAIGAIVTGLVAIGAATVNLYAQTASARDTMQKSFSGVQTWPEIVTG</sequence>
<reference evidence="2 3" key="1">
    <citation type="submission" date="2023-09" db="EMBL/GenBank/DDBJ databases">
        <title>Microbacterium fusihabitans sp. nov., Microbacterium phycihabitans sp. nov., and Microbacterium cervinum sp. nov., isolated from dried seaweeds of beach.</title>
        <authorList>
            <person name="Lee S.D."/>
        </authorList>
    </citation>
    <scope>NUCLEOTIDE SEQUENCE [LARGE SCALE GENOMIC DNA]</scope>
    <source>
        <strain evidence="2 3">KSW2-21</strain>
    </source>
</reference>
<feature type="transmembrane region" description="Helical" evidence="1">
    <location>
        <begin position="184"/>
        <end position="209"/>
    </location>
</feature>
<evidence type="ECO:0000313" key="3">
    <source>
        <dbReference type="Proteomes" id="UP001256673"/>
    </source>
</evidence>
<dbReference type="EMBL" id="JAWDIU010000001">
    <property type="protein sequence ID" value="MDU0326338.1"/>
    <property type="molecule type" value="Genomic_DNA"/>
</dbReference>
<organism evidence="2 3">
    <name type="scientific">Microbacterium algihabitans</name>
    <dbReference type="NCBI Taxonomy" id="3075992"/>
    <lineage>
        <taxon>Bacteria</taxon>
        <taxon>Bacillati</taxon>
        <taxon>Actinomycetota</taxon>
        <taxon>Actinomycetes</taxon>
        <taxon>Micrococcales</taxon>
        <taxon>Microbacteriaceae</taxon>
        <taxon>Microbacterium</taxon>
    </lineage>
</organism>
<evidence type="ECO:0000313" key="2">
    <source>
        <dbReference type="EMBL" id="MDU0326338.1"/>
    </source>
</evidence>
<accession>A0ABU3RTV2</accession>
<comment type="caution">
    <text evidence="2">The sequence shown here is derived from an EMBL/GenBank/DDBJ whole genome shotgun (WGS) entry which is preliminary data.</text>
</comment>
<feature type="transmembrane region" description="Helical" evidence="1">
    <location>
        <begin position="150"/>
        <end position="172"/>
    </location>
</feature>
<evidence type="ECO:0000256" key="1">
    <source>
        <dbReference type="SAM" id="Phobius"/>
    </source>
</evidence>
<keyword evidence="1" id="KW-1133">Transmembrane helix</keyword>
<keyword evidence="1" id="KW-0812">Transmembrane</keyword>
<name>A0ABU3RTV2_9MICO</name>
<keyword evidence="1" id="KW-0472">Membrane</keyword>
<keyword evidence="3" id="KW-1185">Reference proteome</keyword>
<dbReference type="Proteomes" id="UP001256673">
    <property type="component" value="Unassembled WGS sequence"/>
</dbReference>
<dbReference type="RefSeq" id="WP_144831183.1">
    <property type="nucleotide sequence ID" value="NZ_JAWDIU010000001.1"/>
</dbReference>
<gene>
    <name evidence="2" type="ORF">RWH43_06150</name>
</gene>